<gene>
    <name evidence="2" type="ORF">OHB35_14065</name>
</gene>
<dbReference type="Proteomes" id="UP001340816">
    <property type="component" value="Chromosome"/>
</dbReference>
<keyword evidence="1" id="KW-0812">Transmembrane</keyword>
<dbReference type="EMBL" id="CP109135">
    <property type="protein sequence ID" value="WSD14276.1"/>
    <property type="molecule type" value="Genomic_DNA"/>
</dbReference>
<accession>A0ABZ1H9Q3</accession>
<organism evidence="2 3">
    <name type="scientific">Streptomyces phaeochromogenes</name>
    <dbReference type="NCBI Taxonomy" id="1923"/>
    <lineage>
        <taxon>Bacteria</taxon>
        <taxon>Bacillati</taxon>
        <taxon>Actinomycetota</taxon>
        <taxon>Actinomycetes</taxon>
        <taxon>Kitasatosporales</taxon>
        <taxon>Streptomycetaceae</taxon>
        <taxon>Streptomyces</taxon>
        <taxon>Streptomyces phaeochromogenes group</taxon>
    </lineage>
</organism>
<evidence type="ECO:0000313" key="3">
    <source>
        <dbReference type="Proteomes" id="UP001340816"/>
    </source>
</evidence>
<keyword evidence="1" id="KW-1133">Transmembrane helix</keyword>
<name>A0ABZ1H9Q3_STRPH</name>
<evidence type="ECO:0000256" key="1">
    <source>
        <dbReference type="SAM" id="Phobius"/>
    </source>
</evidence>
<feature type="transmembrane region" description="Helical" evidence="1">
    <location>
        <begin position="30"/>
        <end position="56"/>
    </location>
</feature>
<reference evidence="2 3" key="1">
    <citation type="submission" date="2022-10" db="EMBL/GenBank/DDBJ databases">
        <title>The complete genomes of actinobacterial strains from the NBC collection.</title>
        <authorList>
            <person name="Joergensen T.S."/>
            <person name="Alvarez Arevalo M."/>
            <person name="Sterndorff E.B."/>
            <person name="Faurdal D."/>
            <person name="Vuksanovic O."/>
            <person name="Mourched A.-S."/>
            <person name="Charusanti P."/>
            <person name="Shaw S."/>
            <person name="Blin K."/>
            <person name="Weber T."/>
        </authorList>
    </citation>
    <scope>NUCLEOTIDE SEQUENCE [LARGE SCALE GENOMIC DNA]</scope>
    <source>
        <strain evidence="2 3">NBC 01752</strain>
    </source>
</reference>
<protein>
    <submittedName>
        <fullName evidence="2">Uncharacterized protein</fullName>
    </submittedName>
</protein>
<proteinExistence type="predicted"/>
<keyword evidence="3" id="KW-1185">Reference proteome</keyword>
<keyword evidence="1" id="KW-0472">Membrane</keyword>
<dbReference type="RefSeq" id="WP_326728085.1">
    <property type="nucleotide sequence ID" value="NZ_CP108011.1"/>
</dbReference>
<sequence length="62" mass="6737">MSLFTSIWSRTANVLRSHAYNDRGGVTPELVIWTAFLAGLALTVTGLFGPQILAAARNITFK</sequence>
<evidence type="ECO:0000313" key="2">
    <source>
        <dbReference type="EMBL" id="WSD14276.1"/>
    </source>
</evidence>
<dbReference type="GeneID" id="93932562"/>